<dbReference type="RefSeq" id="WP_284603165.1">
    <property type="nucleotide sequence ID" value="NZ_CP098752.1"/>
</dbReference>
<feature type="coiled-coil region" evidence="1">
    <location>
        <begin position="347"/>
        <end position="374"/>
    </location>
</feature>
<protein>
    <submittedName>
        <fullName evidence="3">DUF4132 domain-containing protein</fullName>
    </submittedName>
</protein>
<evidence type="ECO:0000259" key="2">
    <source>
        <dbReference type="Pfam" id="PF13569"/>
    </source>
</evidence>
<sequence length="1130" mass="133348">MDLEKKLEEFYRDVRMPMKQAEASTNFTSIPIWGYSLAYKMNDIIKCYFEIEENNKELKDRYKHLLKIYYYNEYKKKDNRESFVIPYLILFGNLEKALQNINYSTYESDKCRQMYFQRPIHKIFELLNQYFNKEFTEYVNKYVDIINSKDAEKTFKDMNRDAVIPLFALCAMANTEDKYVDIIIKALDYMPNKLDALNVIGPIINKHKSLRDKFVEINDDSLIIDISIEFGHYFDIVAFSDKDKMIDKIYKELNFPNYFSVIAKYFENYFNIRKIHNFKKLYLNDKEAFYKLYNLLKLEKYITRRNIKIIFILFSAILLEHNDNNFDLETFKLCYQIIPSMILKCLKKEDKKDIKKISDNIKNLEDVFDKDKNKTFNNLIDYFTGKESLDILYRFRATYPEINLNTDIMYVFALFNFEDLCEETKSSKKFCIDVLKHLTIQLGIRKYIETQYALTSKTFREIVDSLINNEELNITLKEVLLSYYYDYGNYYGPPPSLYNDLIDEKDNTKTLKDLLLENYSEELKNILNDTNFIKKELSNEKLAILDILKWAYNPNFNYNNFNLVYTVLESTKKVEVKRVCLKNISNNENITREYVEKSIDRVKATDLKGALKTILKNWNLKKYGDKFNSVDEAIEFINTYYNTSYENSIKFLENLKLNKVLYKNGNEADERIIKYILMEYMNLTEPARLKDCDMLADLLETNSFEKVLNDIFNYWKDTNYDSKEKNILMPYCIYSDNSKIDAVYTLIKEFAKGSRTILGAFIVKCIALNGKNYALILVDNLTRKAPTAKIKEIANETMKNAADILEISTDELSDIIIPDFGFDRKGNKVLSYGGEAKRTFTLNIDNNLELTINDDEKNKIIKSLPATNSKDDKEIADSVKKEFTTLKKEIKTLIQSQKIRLQRVLMNGRKWSYESFKNVFVNNSIMNIFALKLIWGVYDDDNKLIESFRYMEDGTFNTADEEEYKLEDTNKKNISLVHPMELDENTLNKWQQQLSDYEITQPIDQLNFSSETFETIKEKDIQNDELTSFDGVTVKVGTLMSLANKYDFARGETEDGGGYSEYILKDSYLQISVHITFDYIYFGIEPDEDVNLNNIIFYDESDELQHVKTNPLKLNQRFVNSVYNIIKNNI</sequence>
<proteinExistence type="predicted"/>
<organism evidence="3 4">
    <name type="scientific">Brachyspira pilosicoli</name>
    <name type="common">Serpulina pilosicoli</name>
    <dbReference type="NCBI Taxonomy" id="52584"/>
    <lineage>
        <taxon>Bacteria</taxon>
        <taxon>Pseudomonadati</taxon>
        <taxon>Spirochaetota</taxon>
        <taxon>Spirochaetia</taxon>
        <taxon>Brachyspirales</taxon>
        <taxon>Brachyspiraceae</taxon>
        <taxon>Brachyspira</taxon>
    </lineage>
</organism>
<dbReference type="Pfam" id="PF13569">
    <property type="entry name" value="DUF4132"/>
    <property type="match status" value="1"/>
</dbReference>
<accession>A0AAJ6K8V7</accession>
<dbReference type="AlphaFoldDB" id="A0AAJ6K8V7"/>
<gene>
    <name evidence="3" type="ORF">NEH99_03805</name>
</gene>
<evidence type="ECO:0000256" key="1">
    <source>
        <dbReference type="SAM" id="Coils"/>
    </source>
</evidence>
<evidence type="ECO:0000313" key="3">
    <source>
        <dbReference type="EMBL" id="WIH95675.1"/>
    </source>
</evidence>
<dbReference type="Proteomes" id="UP001242021">
    <property type="component" value="Chromosome"/>
</dbReference>
<name>A0AAJ6K8V7_BRAPL</name>
<dbReference type="EMBL" id="CP098754">
    <property type="protein sequence ID" value="WIH95675.1"/>
    <property type="molecule type" value="Genomic_DNA"/>
</dbReference>
<dbReference type="InterPro" id="IPR025406">
    <property type="entry name" value="DUF4132"/>
</dbReference>
<feature type="domain" description="DUF4132" evidence="2">
    <location>
        <begin position="859"/>
        <end position="1045"/>
    </location>
</feature>
<evidence type="ECO:0000313" key="4">
    <source>
        <dbReference type="Proteomes" id="UP001242021"/>
    </source>
</evidence>
<keyword evidence="1" id="KW-0175">Coiled coil</keyword>
<reference evidence="3" key="1">
    <citation type="submission" date="2022-06" db="EMBL/GenBank/DDBJ databases">
        <title>Brachyspira pilosicoli from pigs in Switzerland.</title>
        <authorList>
            <person name="Schmitt S."/>
            <person name="Arnold M."/>
            <person name="Rossano A."/>
            <person name="Perreten V."/>
        </authorList>
    </citation>
    <scope>NUCLEOTIDE SEQUENCE</scope>
    <source>
        <strain evidence="3">MEI4028</strain>
    </source>
</reference>